<feature type="transmembrane region" description="Helical" evidence="1">
    <location>
        <begin position="21"/>
        <end position="39"/>
    </location>
</feature>
<dbReference type="EMBL" id="KV878903">
    <property type="protein sequence ID" value="OJJ82260.1"/>
    <property type="molecule type" value="Genomic_DNA"/>
</dbReference>
<dbReference type="RefSeq" id="XP_022398958.1">
    <property type="nucleotide sequence ID" value="XM_022548317.1"/>
</dbReference>
<keyword evidence="1" id="KW-1133">Transmembrane helix</keyword>
<keyword evidence="1" id="KW-0812">Transmembrane</keyword>
<evidence type="ECO:0000313" key="2">
    <source>
        <dbReference type="EMBL" id="OJJ82260.1"/>
    </source>
</evidence>
<dbReference type="VEuPathDB" id="FungiDB:ASPGLDRAFT_584826"/>
<keyword evidence="1" id="KW-0472">Membrane</keyword>
<evidence type="ECO:0000256" key="1">
    <source>
        <dbReference type="SAM" id="Phobius"/>
    </source>
</evidence>
<gene>
    <name evidence="2" type="ORF">ASPGLDRAFT_584826</name>
</gene>
<name>A0A1L9VEC1_ASPGL</name>
<dbReference type="AlphaFoldDB" id="A0A1L9VEC1"/>
<dbReference type="Proteomes" id="UP000184300">
    <property type="component" value="Unassembled WGS sequence"/>
</dbReference>
<sequence>MRRAKTGTATFRPRNTRAENTSPAFVVCPSLFLFLFVRFSPHTNPDRRGVHQRAVIPTFPQLVVAILPLARLSPKIRKRPGEQTVSGLWCFSILPLLLKRR</sequence>
<feature type="transmembrane region" description="Helical" evidence="1">
    <location>
        <begin position="51"/>
        <end position="70"/>
    </location>
</feature>
<reference evidence="3" key="1">
    <citation type="journal article" date="2017" name="Genome Biol.">
        <title>Comparative genomics reveals high biological diversity and specific adaptations in the industrially and medically important fungal genus Aspergillus.</title>
        <authorList>
            <person name="de Vries R.P."/>
            <person name="Riley R."/>
            <person name="Wiebenga A."/>
            <person name="Aguilar-Osorio G."/>
            <person name="Amillis S."/>
            <person name="Uchima C.A."/>
            <person name="Anderluh G."/>
            <person name="Asadollahi M."/>
            <person name="Askin M."/>
            <person name="Barry K."/>
            <person name="Battaglia E."/>
            <person name="Bayram O."/>
            <person name="Benocci T."/>
            <person name="Braus-Stromeyer S.A."/>
            <person name="Caldana C."/>
            <person name="Canovas D."/>
            <person name="Cerqueira G.C."/>
            <person name="Chen F."/>
            <person name="Chen W."/>
            <person name="Choi C."/>
            <person name="Clum A."/>
            <person name="Dos Santos R.A."/>
            <person name="Damasio A.R."/>
            <person name="Diallinas G."/>
            <person name="Emri T."/>
            <person name="Fekete E."/>
            <person name="Flipphi M."/>
            <person name="Freyberg S."/>
            <person name="Gallo A."/>
            <person name="Gournas C."/>
            <person name="Habgood R."/>
            <person name="Hainaut M."/>
            <person name="Harispe M.L."/>
            <person name="Henrissat B."/>
            <person name="Hilden K.S."/>
            <person name="Hope R."/>
            <person name="Hossain A."/>
            <person name="Karabika E."/>
            <person name="Karaffa L."/>
            <person name="Karanyi Z."/>
            <person name="Krasevec N."/>
            <person name="Kuo A."/>
            <person name="Kusch H."/>
            <person name="LaButti K."/>
            <person name="Lagendijk E.L."/>
            <person name="Lapidus A."/>
            <person name="Levasseur A."/>
            <person name="Lindquist E."/>
            <person name="Lipzen A."/>
            <person name="Logrieco A.F."/>
            <person name="MacCabe A."/>
            <person name="Maekelae M.R."/>
            <person name="Malavazi I."/>
            <person name="Melin P."/>
            <person name="Meyer V."/>
            <person name="Mielnichuk N."/>
            <person name="Miskei M."/>
            <person name="Molnar A.P."/>
            <person name="Mule G."/>
            <person name="Ngan C.Y."/>
            <person name="Orejas M."/>
            <person name="Orosz E."/>
            <person name="Ouedraogo J.P."/>
            <person name="Overkamp K.M."/>
            <person name="Park H.-S."/>
            <person name="Perrone G."/>
            <person name="Piumi F."/>
            <person name="Punt P.J."/>
            <person name="Ram A.F."/>
            <person name="Ramon A."/>
            <person name="Rauscher S."/>
            <person name="Record E."/>
            <person name="Riano-Pachon D.M."/>
            <person name="Robert V."/>
            <person name="Roehrig J."/>
            <person name="Ruller R."/>
            <person name="Salamov A."/>
            <person name="Salih N.S."/>
            <person name="Samson R.A."/>
            <person name="Sandor E."/>
            <person name="Sanguinetti M."/>
            <person name="Schuetze T."/>
            <person name="Sepcic K."/>
            <person name="Shelest E."/>
            <person name="Sherlock G."/>
            <person name="Sophianopoulou V."/>
            <person name="Squina F.M."/>
            <person name="Sun H."/>
            <person name="Susca A."/>
            <person name="Todd R.B."/>
            <person name="Tsang A."/>
            <person name="Unkles S.E."/>
            <person name="van de Wiele N."/>
            <person name="van Rossen-Uffink D."/>
            <person name="Oliveira J.V."/>
            <person name="Vesth T.C."/>
            <person name="Visser J."/>
            <person name="Yu J.-H."/>
            <person name="Zhou M."/>
            <person name="Andersen M.R."/>
            <person name="Archer D.B."/>
            <person name="Baker S.E."/>
            <person name="Benoit I."/>
            <person name="Brakhage A.A."/>
            <person name="Braus G.H."/>
            <person name="Fischer R."/>
            <person name="Frisvad J.C."/>
            <person name="Goldman G.H."/>
            <person name="Houbraken J."/>
            <person name="Oakley B."/>
            <person name="Pocsi I."/>
            <person name="Scazzocchio C."/>
            <person name="Seiboth B."/>
            <person name="vanKuyk P.A."/>
            <person name="Wortman J."/>
            <person name="Dyer P.S."/>
            <person name="Grigoriev I.V."/>
        </authorList>
    </citation>
    <scope>NUCLEOTIDE SEQUENCE [LARGE SCALE GENOMIC DNA]</scope>
    <source>
        <strain evidence="3">CBS 516.65</strain>
    </source>
</reference>
<keyword evidence="3" id="KW-1185">Reference proteome</keyword>
<accession>A0A1L9VEC1</accession>
<protein>
    <submittedName>
        <fullName evidence="2">Uncharacterized protein</fullName>
    </submittedName>
</protein>
<dbReference type="GeneID" id="34464578"/>
<evidence type="ECO:0000313" key="3">
    <source>
        <dbReference type="Proteomes" id="UP000184300"/>
    </source>
</evidence>
<organism evidence="2 3">
    <name type="scientific">Aspergillus glaucus CBS 516.65</name>
    <dbReference type="NCBI Taxonomy" id="1160497"/>
    <lineage>
        <taxon>Eukaryota</taxon>
        <taxon>Fungi</taxon>
        <taxon>Dikarya</taxon>
        <taxon>Ascomycota</taxon>
        <taxon>Pezizomycotina</taxon>
        <taxon>Eurotiomycetes</taxon>
        <taxon>Eurotiomycetidae</taxon>
        <taxon>Eurotiales</taxon>
        <taxon>Aspergillaceae</taxon>
        <taxon>Aspergillus</taxon>
        <taxon>Aspergillus subgen. Aspergillus</taxon>
    </lineage>
</organism>
<proteinExistence type="predicted"/>